<dbReference type="SUPFAM" id="SSF53335">
    <property type="entry name" value="S-adenosyl-L-methionine-dependent methyltransferases"/>
    <property type="match status" value="1"/>
</dbReference>
<comment type="subcellular location">
    <subcellularLocation>
        <location evidence="6">Cytoplasm</location>
    </subcellularLocation>
</comment>
<dbReference type="Pfam" id="PF02527">
    <property type="entry name" value="GidB"/>
    <property type="match status" value="1"/>
</dbReference>
<dbReference type="EC" id="2.1.1.-" evidence="6"/>
<dbReference type="PANTHER" id="PTHR31760:SF0">
    <property type="entry name" value="S-ADENOSYL-L-METHIONINE-DEPENDENT METHYLTRANSFERASES SUPERFAMILY PROTEIN"/>
    <property type="match status" value="1"/>
</dbReference>
<evidence type="ECO:0000256" key="6">
    <source>
        <dbReference type="HAMAP-Rule" id="MF_00074"/>
    </source>
</evidence>
<keyword evidence="3 6" id="KW-0489">Methyltransferase</keyword>
<dbReference type="GO" id="GO:0070043">
    <property type="term" value="F:rRNA (guanine-N7-)-methyltransferase activity"/>
    <property type="evidence" value="ECO:0007669"/>
    <property type="project" value="UniProtKB-UniRule"/>
</dbReference>
<sequence>MDFSKMLQQSAKEFGIMLTDEQLEAFLAYYQLLIEWNQKINLTAITEPLDVAVKHVIDSLSCYDSQVFRPGCSIIDVGTGAGFPGLPLKIMQADCKLTLLDSLNKRVSFLQRVVEALELKGVQVIHSRAEDGARQKLYREGYDVAVARAVARLNILCELCLPFVKVGGYFVALKGAQFQQEAEEAMQAIGLLGGRLSRIQPVKLPGIDDSRAIIYIKKVKPTIAAYPRRPGLPEKNPL</sequence>
<evidence type="ECO:0000313" key="7">
    <source>
        <dbReference type="EMBL" id="SDN00814.1"/>
    </source>
</evidence>
<evidence type="ECO:0000256" key="2">
    <source>
        <dbReference type="ARBA" id="ARBA00022552"/>
    </source>
</evidence>
<gene>
    <name evidence="6" type="primary">rsmG</name>
    <name evidence="7" type="ORF">SAMN04488502_11061</name>
</gene>
<feature type="binding site" evidence="6">
    <location>
        <position position="78"/>
    </location>
    <ligand>
        <name>S-adenosyl-L-methionine</name>
        <dbReference type="ChEBI" id="CHEBI:59789"/>
    </ligand>
</feature>
<dbReference type="AlphaFoldDB" id="A0A1G9XVK8"/>
<dbReference type="NCBIfam" id="TIGR00138">
    <property type="entry name" value="rsmG_gidB"/>
    <property type="match status" value="1"/>
</dbReference>
<dbReference type="PIRSF" id="PIRSF003078">
    <property type="entry name" value="GidB"/>
    <property type="match status" value="1"/>
</dbReference>
<feature type="binding site" evidence="6">
    <location>
        <position position="148"/>
    </location>
    <ligand>
        <name>S-adenosyl-L-methionine</name>
        <dbReference type="ChEBI" id="CHEBI:59789"/>
    </ligand>
</feature>
<comment type="caution">
    <text evidence="6">Lacks conserved residue(s) required for the propagation of feature annotation.</text>
</comment>
<keyword evidence="5 6" id="KW-0949">S-adenosyl-L-methionine</keyword>
<dbReference type="InterPro" id="IPR003682">
    <property type="entry name" value="rRNA_ssu_MeTfrase_G"/>
</dbReference>
<evidence type="ECO:0000256" key="4">
    <source>
        <dbReference type="ARBA" id="ARBA00022679"/>
    </source>
</evidence>
<dbReference type="OrthoDB" id="9808773at2"/>
<comment type="similarity">
    <text evidence="6">Belongs to the methyltransferase superfamily. RNA methyltransferase RsmG family.</text>
</comment>
<dbReference type="Proteomes" id="UP000214880">
    <property type="component" value="Unassembled WGS sequence"/>
</dbReference>
<reference evidence="7 8" key="1">
    <citation type="submission" date="2016-10" db="EMBL/GenBank/DDBJ databases">
        <authorList>
            <person name="de Groot N.N."/>
        </authorList>
    </citation>
    <scope>NUCLEOTIDE SEQUENCE [LARGE SCALE GENOMIC DNA]</scope>
    <source>
        <strain evidence="7 8">DSM 1736</strain>
    </source>
</reference>
<dbReference type="EMBL" id="FNHB01000010">
    <property type="protein sequence ID" value="SDN00814.1"/>
    <property type="molecule type" value="Genomic_DNA"/>
</dbReference>
<keyword evidence="8" id="KW-1185">Reference proteome</keyword>
<organism evidence="7 8">
    <name type="scientific">Dendrosporobacter quercicolus</name>
    <dbReference type="NCBI Taxonomy" id="146817"/>
    <lineage>
        <taxon>Bacteria</taxon>
        <taxon>Bacillati</taxon>
        <taxon>Bacillota</taxon>
        <taxon>Negativicutes</taxon>
        <taxon>Selenomonadales</taxon>
        <taxon>Sporomusaceae</taxon>
        <taxon>Dendrosporobacter</taxon>
    </lineage>
</organism>
<keyword evidence="2 6" id="KW-0698">rRNA processing</keyword>
<comment type="function">
    <text evidence="6">Specifically methylates the N7 position of a guanine in 16S rRNA.</text>
</comment>
<accession>A0A1G9XVK8</accession>
<keyword evidence="1 6" id="KW-0963">Cytoplasm</keyword>
<dbReference type="CDD" id="cd02440">
    <property type="entry name" value="AdoMet_MTases"/>
    <property type="match status" value="1"/>
</dbReference>
<dbReference type="FunFam" id="3.40.50.150:FF:000041">
    <property type="entry name" value="Ribosomal RNA small subunit methyltransferase G"/>
    <property type="match status" value="1"/>
</dbReference>
<name>A0A1G9XVK8_9FIRM</name>
<dbReference type="STRING" id="146817.SAMN04488502_11061"/>
<dbReference type="GO" id="GO:0005829">
    <property type="term" value="C:cytosol"/>
    <property type="evidence" value="ECO:0007669"/>
    <property type="project" value="TreeGrafter"/>
</dbReference>
<feature type="binding site" evidence="6">
    <location>
        <position position="83"/>
    </location>
    <ligand>
        <name>S-adenosyl-L-methionine</name>
        <dbReference type="ChEBI" id="CHEBI:59789"/>
    </ligand>
</feature>
<evidence type="ECO:0000256" key="3">
    <source>
        <dbReference type="ARBA" id="ARBA00022603"/>
    </source>
</evidence>
<keyword evidence="4 6" id="KW-0808">Transferase</keyword>
<dbReference type="HAMAP" id="MF_00074">
    <property type="entry name" value="16SrRNA_methyltr_G"/>
    <property type="match status" value="1"/>
</dbReference>
<dbReference type="PANTHER" id="PTHR31760">
    <property type="entry name" value="S-ADENOSYL-L-METHIONINE-DEPENDENT METHYLTRANSFERASES SUPERFAMILY PROTEIN"/>
    <property type="match status" value="1"/>
</dbReference>
<evidence type="ECO:0000313" key="8">
    <source>
        <dbReference type="Proteomes" id="UP000214880"/>
    </source>
</evidence>
<dbReference type="InterPro" id="IPR029063">
    <property type="entry name" value="SAM-dependent_MTases_sf"/>
</dbReference>
<evidence type="ECO:0000256" key="1">
    <source>
        <dbReference type="ARBA" id="ARBA00022490"/>
    </source>
</evidence>
<dbReference type="Gene3D" id="3.40.50.150">
    <property type="entry name" value="Vaccinia Virus protein VP39"/>
    <property type="match status" value="1"/>
</dbReference>
<evidence type="ECO:0000256" key="5">
    <source>
        <dbReference type="ARBA" id="ARBA00022691"/>
    </source>
</evidence>
<dbReference type="RefSeq" id="WP_092074538.1">
    <property type="nucleotide sequence ID" value="NZ_FNHB01000010.1"/>
</dbReference>
<feature type="binding site" evidence="6">
    <location>
        <begin position="129"/>
        <end position="130"/>
    </location>
    <ligand>
        <name>S-adenosyl-L-methionine</name>
        <dbReference type="ChEBI" id="CHEBI:59789"/>
    </ligand>
</feature>
<protein>
    <recommendedName>
        <fullName evidence="6">Ribosomal RNA small subunit methyltransferase G</fullName>
        <ecNumber evidence="6">2.1.1.-</ecNumber>
    </recommendedName>
    <alternativeName>
        <fullName evidence="6">16S rRNA 7-methylguanosine methyltransferase</fullName>
        <shortName evidence="6">16S rRNA m7G methyltransferase</shortName>
    </alternativeName>
</protein>
<proteinExistence type="inferred from homology"/>